<evidence type="ECO:0000313" key="2">
    <source>
        <dbReference type="EMBL" id="KAF0286755.1"/>
    </source>
</evidence>
<keyword evidence="1" id="KW-0732">Signal</keyword>
<dbReference type="Gene3D" id="3.90.215.10">
    <property type="entry name" value="Gamma Fibrinogen, chain A, domain 1"/>
    <property type="match status" value="1"/>
</dbReference>
<name>A0A6A4UZG7_AMPAM</name>
<organism evidence="2 3">
    <name type="scientific">Amphibalanus amphitrite</name>
    <name type="common">Striped barnacle</name>
    <name type="synonym">Balanus amphitrite</name>
    <dbReference type="NCBI Taxonomy" id="1232801"/>
    <lineage>
        <taxon>Eukaryota</taxon>
        <taxon>Metazoa</taxon>
        <taxon>Ecdysozoa</taxon>
        <taxon>Arthropoda</taxon>
        <taxon>Crustacea</taxon>
        <taxon>Multicrustacea</taxon>
        <taxon>Cirripedia</taxon>
        <taxon>Thoracica</taxon>
        <taxon>Thoracicalcarea</taxon>
        <taxon>Balanomorpha</taxon>
        <taxon>Balanoidea</taxon>
        <taxon>Balanidae</taxon>
        <taxon>Amphibalaninae</taxon>
        <taxon>Amphibalanus</taxon>
    </lineage>
</organism>
<dbReference type="EMBL" id="VIIS01002229">
    <property type="protein sequence ID" value="KAF0286755.1"/>
    <property type="molecule type" value="Genomic_DNA"/>
</dbReference>
<dbReference type="AlphaFoldDB" id="A0A6A4UZG7"/>
<dbReference type="InterPro" id="IPR036056">
    <property type="entry name" value="Fibrinogen-like_C"/>
</dbReference>
<dbReference type="SUPFAM" id="SSF56496">
    <property type="entry name" value="Fibrinogen C-terminal domain-like"/>
    <property type="match status" value="1"/>
</dbReference>
<gene>
    <name evidence="2" type="ORF">FJT64_014771</name>
</gene>
<dbReference type="Proteomes" id="UP000440578">
    <property type="component" value="Unassembled WGS sequence"/>
</dbReference>
<evidence type="ECO:0008006" key="4">
    <source>
        <dbReference type="Google" id="ProtNLM"/>
    </source>
</evidence>
<reference evidence="2 3" key="1">
    <citation type="submission" date="2019-07" db="EMBL/GenBank/DDBJ databases">
        <title>Draft genome assembly of a fouling barnacle, Amphibalanus amphitrite (Darwin, 1854): The first reference genome for Thecostraca.</title>
        <authorList>
            <person name="Kim W."/>
        </authorList>
    </citation>
    <scope>NUCLEOTIDE SEQUENCE [LARGE SCALE GENOMIC DNA]</scope>
    <source>
        <strain evidence="2">SNU_AA5</strain>
        <tissue evidence="2">Soma without cirri and trophi</tissue>
    </source>
</reference>
<feature type="signal peptide" evidence="1">
    <location>
        <begin position="1"/>
        <end position="23"/>
    </location>
</feature>
<protein>
    <recommendedName>
        <fullName evidence="4">Fibrinogen C-terminal domain-containing protein</fullName>
    </recommendedName>
</protein>
<dbReference type="OrthoDB" id="10044919at2759"/>
<sequence length="298" mass="34230">MLVKSSFACQLISLSLLLTPAAGQQSSIGQQQCTEPTERTSLLQELRALRDRFDEVINDVEYRQETNCEQHPLALPSNKTHLQEPVVRACARSCLQLRDQGGDPQDGVYWFTGMPVPMLCDFSHDGGGWTLLLTAVSRSGWDLLSVLRRSELTPSLEDNYSIMWHADAIRDLGRGDRFAYRIETQAETGRQRWGGVWLAPRQYSFVDETGSQTNVRIVRKFDRWTYKHLGIEKRMPWLNSPEDDKAVLTTNAFFDDHWWGTMVTNPEATENPYRHSPWIEPESVHSGTVLYWVREEVL</sequence>
<proteinExistence type="predicted"/>
<dbReference type="InterPro" id="IPR014716">
    <property type="entry name" value="Fibrinogen_a/b/g_C_1"/>
</dbReference>
<evidence type="ECO:0000313" key="3">
    <source>
        <dbReference type="Proteomes" id="UP000440578"/>
    </source>
</evidence>
<evidence type="ECO:0000256" key="1">
    <source>
        <dbReference type="SAM" id="SignalP"/>
    </source>
</evidence>
<keyword evidence="3" id="KW-1185">Reference proteome</keyword>
<comment type="caution">
    <text evidence="2">The sequence shown here is derived from an EMBL/GenBank/DDBJ whole genome shotgun (WGS) entry which is preliminary data.</text>
</comment>
<accession>A0A6A4UZG7</accession>
<dbReference type="NCBIfam" id="NF040941">
    <property type="entry name" value="GGGWT_bact"/>
    <property type="match status" value="1"/>
</dbReference>
<feature type="chain" id="PRO_5025563405" description="Fibrinogen C-terminal domain-containing protein" evidence="1">
    <location>
        <begin position="24"/>
        <end position="298"/>
    </location>
</feature>